<name>A0A1G7VUW7_9HYPH</name>
<feature type="domain" description="YjiS-like" evidence="1">
    <location>
        <begin position="31"/>
        <end position="63"/>
    </location>
</feature>
<protein>
    <recommendedName>
        <fullName evidence="1">YjiS-like domain-containing protein</fullName>
    </recommendedName>
</protein>
<evidence type="ECO:0000313" key="2">
    <source>
        <dbReference type="EMBL" id="SDG63584.1"/>
    </source>
</evidence>
<dbReference type="InterPro" id="IPR009506">
    <property type="entry name" value="YjiS-like"/>
</dbReference>
<proteinExistence type="predicted"/>
<dbReference type="EMBL" id="FNCS01000005">
    <property type="protein sequence ID" value="SDG63584.1"/>
    <property type="molecule type" value="Genomic_DNA"/>
</dbReference>
<keyword evidence="3" id="KW-1185">Reference proteome</keyword>
<gene>
    <name evidence="2" type="ORF">SAMN04487974_10514</name>
</gene>
<dbReference type="Pfam" id="PF06568">
    <property type="entry name" value="YjiS-like"/>
    <property type="match status" value="1"/>
</dbReference>
<dbReference type="AlphaFoldDB" id="A0A1G7VUW7"/>
<reference evidence="2 3" key="1">
    <citation type="submission" date="2016-10" db="EMBL/GenBank/DDBJ databases">
        <authorList>
            <person name="de Groot N.N."/>
        </authorList>
    </citation>
    <scope>NUCLEOTIDE SEQUENCE [LARGE SCALE GENOMIC DNA]</scope>
    <source>
        <strain evidence="2 3">CGMCC 1.10267</strain>
    </source>
</reference>
<accession>A0A1G7VUW7</accession>
<sequence length="82" mass="10037">MTVFNRDEFWDERTGAWQLARQLVASWYRGLRARRERRDALIYMSEMADWQLKDIGLHRGDVHRLIGREKIMQDRVERIQPH</sequence>
<evidence type="ECO:0000259" key="1">
    <source>
        <dbReference type="Pfam" id="PF06568"/>
    </source>
</evidence>
<dbReference type="STRING" id="440168.SAMN04487974_10514"/>
<dbReference type="RefSeq" id="WP_090595746.1">
    <property type="nucleotide sequence ID" value="NZ_FNCS01000005.1"/>
</dbReference>
<evidence type="ECO:0000313" key="3">
    <source>
        <dbReference type="Proteomes" id="UP000199495"/>
    </source>
</evidence>
<dbReference type="Proteomes" id="UP000199495">
    <property type="component" value="Unassembled WGS sequence"/>
</dbReference>
<dbReference type="OrthoDB" id="7861975at2"/>
<organism evidence="2 3">
    <name type="scientific">Pelagibacterium luteolum</name>
    <dbReference type="NCBI Taxonomy" id="440168"/>
    <lineage>
        <taxon>Bacteria</taxon>
        <taxon>Pseudomonadati</taxon>
        <taxon>Pseudomonadota</taxon>
        <taxon>Alphaproteobacteria</taxon>
        <taxon>Hyphomicrobiales</taxon>
        <taxon>Devosiaceae</taxon>
        <taxon>Pelagibacterium</taxon>
    </lineage>
</organism>